<dbReference type="SUPFAM" id="SSF75005">
    <property type="entry name" value="Arabinanase/levansucrase/invertase"/>
    <property type="match status" value="1"/>
</dbReference>
<dbReference type="InterPro" id="IPR006710">
    <property type="entry name" value="Glyco_hydro_43"/>
</dbReference>
<dbReference type="AlphaFoldDB" id="A0A948T202"/>
<proteinExistence type="inferred from homology"/>
<evidence type="ECO:0000256" key="1">
    <source>
        <dbReference type="ARBA" id="ARBA00009865"/>
    </source>
</evidence>
<feature type="site" description="Important for catalytic activity, responsible for pKa modulation of the active site Glu and correct orientation of both the proton donor and substrate" evidence="6">
    <location>
        <position position="143"/>
    </location>
</feature>
<evidence type="ECO:0000256" key="4">
    <source>
        <dbReference type="ARBA" id="ARBA00023277"/>
    </source>
</evidence>
<keyword evidence="2" id="KW-0858">Xylan degradation</keyword>
<dbReference type="Gene3D" id="2.60.120.260">
    <property type="entry name" value="Galactose-binding domain-like"/>
    <property type="match status" value="1"/>
</dbReference>
<gene>
    <name evidence="8" type="ORF">H9882_03850</name>
</gene>
<evidence type="ECO:0000256" key="3">
    <source>
        <dbReference type="ARBA" id="ARBA00022801"/>
    </source>
</evidence>
<dbReference type="Pfam" id="PF04616">
    <property type="entry name" value="Glyco_hydro_43"/>
    <property type="match status" value="1"/>
</dbReference>
<evidence type="ECO:0000256" key="2">
    <source>
        <dbReference type="ARBA" id="ARBA00022651"/>
    </source>
</evidence>
<dbReference type="InterPro" id="IPR023296">
    <property type="entry name" value="Glyco_hydro_beta-prop_sf"/>
</dbReference>
<organism evidence="8 9">
    <name type="scientific">Candidatus Allofournierella pullistercoris</name>
    <dbReference type="NCBI Taxonomy" id="2838597"/>
    <lineage>
        <taxon>Bacteria</taxon>
        <taxon>Bacillati</taxon>
        <taxon>Bacillota</taxon>
        <taxon>Clostridia</taxon>
        <taxon>Eubacteriales</taxon>
        <taxon>Oscillospiraceae</taxon>
        <taxon>Allofournierella</taxon>
    </lineage>
</organism>
<name>A0A948T202_9FIRM</name>
<protein>
    <submittedName>
        <fullName evidence="8">Family 43 glycosylhydrolase</fullName>
    </submittedName>
</protein>
<reference evidence="8" key="2">
    <citation type="submission" date="2021-04" db="EMBL/GenBank/DDBJ databases">
        <authorList>
            <person name="Gilroy R."/>
        </authorList>
    </citation>
    <scope>NUCLEOTIDE SEQUENCE</scope>
    <source>
        <strain evidence="8">B5_2728</strain>
    </source>
</reference>
<keyword evidence="2" id="KW-0624">Polysaccharide degradation</keyword>
<keyword evidence="5 7" id="KW-0326">Glycosidase</keyword>
<dbReference type="Gene3D" id="2.115.10.20">
    <property type="entry name" value="Glycosyl hydrolase domain, family 43"/>
    <property type="match status" value="1"/>
</dbReference>
<evidence type="ECO:0000313" key="8">
    <source>
        <dbReference type="EMBL" id="MBU3806008.1"/>
    </source>
</evidence>
<sequence length="475" mass="52071">MKQCVVNPILPSWEYIPDVEPRVFNGRLYLYGSHDRFGSTEFCANDYALWSAPVDDLSDWSYHGIVYSPKTDPANQDGSQTGFAPDCVQGPDGRYYLYYCLSRSSQVSVAVAHQPEGPFTYYGAVHRPDGTVFGHDKTVFCFDPGVLLDDGNIWLYVGFGLGGPMRQFVLQQGIQCDGSYCVQLEEDMLTLRSETKLVIPAQAVAEGTGFEGHAFYEASSPRKIGGRYYLVYSSQLSHELCYATADHPAGPYEYGGTLVSIGDLGYHGNDTALNYLENTHGGLVELGGRWAIFYHRQTNGCRYARQCCAEWLTLTPEGKFLQAEVTSQGLNPEPLPGKGTYEARIACNLSSAQGTIFYPKEGAIDPIHPYFTQDGPEDGQGKAYIANLQNGSWAGFKYFAPAQSTRLTLELKGDGAGVFRVGTTVGKGDVATIPVEPSGDWKQVCATMTPWSGVQALYFQFEGTGAVDFAQFSLE</sequence>
<dbReference type="EMBL" id="JAHLFP010000030">
    <property type="protein sequence ID" value="MBU3806008.1"/>
    <property type="molecule type" value="Genomic_DNA"/>
</dbReference>
<reference evidence="8" key="1">
    <citation type="journal article" date="2021" name="PeerJ">
        <title>Extensive microbial diversity within the chicken gut microbiome revealed by metagenomics and culture.</title>
        <authorList>
            <person name="Gilroy R."/>
            <person name="Ravi A."/>
            <person name="Getino M."/>
            <person name="Pursley I."/>
            <person name="Horton D.L."/>
            <person name="Alikhan N.F."/>
            <person name="Baker D."/>
            <person name="Gharbi K."/>
            <person name="Hall N."/>
            <person name="Watson M."/>
            <person name="Adriaenssens E.M."/>
            <person name="Foster-Nyarko E."/>
            <person name="Jarju S."/>
            <person name="Secka A."/>
            <person name="Antonio M."/>
            <person name="Oren A."/>
            <person name="Chaudhuri R.R."/>
            <person name="La Ragione R."/>
            <person name="Hildebrand F."/>
            <person name="Pallen M.J."/>
        </authorList>
    </citation>
    <scope>NUCLEOTIDE SEQUENCE</scope>
    <source>
        <strain evidence="8">B5_2728</strain>
    </source>
</reference>
<evidence type="ECO:0000256" key="6">
    <source>
        <dbReference type="PIRSR" id="PIRSR606710-2"/>
    </source>
</evidence>
<evidence type="ECO:0000313" key="9">
    <source>
        <dbReference type="Proteomes" id="UP000713596"/>
    </source>
</evidence>
<comment type="similarity">
    <text evidence="1 7">Belongs to the glycosyl hydrolase 43 family.</text>
</comment>
<dbReference type="InterPro" id="IPR052176">
    <property type="entry name" value="Glycosyl_Hydrlase_43_Enz"/>
</dbReference>
<keyword evidence="4" id="KW-0119">Carbohydrate metabolism</keyword>
<dbReference type="CDD" id="cd18620">
    <property type="entry name" value="GH43_XylA-like"/>
    <property type="match status" value="1"/>
</dbReference>
<dbReference type="GO" id="GO:0004553">
    <property type="term" value="F:hydrolase activity, hydrolyzing O-glycosyl compounds"/>
    <property type="evidence" value="ECO:0007669"/>
    <property type="project" value="InterPro"/>
</dbReference>
<dbReference type="Proteomes" id="UP000713596">
    <property type="component" value="Unassembled WGS sequence"/>
</dbReference>
<dbReference type="GO" id="GO:0045493">
    <property type="term" value="P:xylan catabolic process"/>
    <property type="evidence" value="ECO:0007669"/>
    <property type="project" value="UniProtKB-KW"/>
</dbReference>
<dbReference type="PANTHER" id="PTHR43772:SF2">
    <property type="entry name" value="PUTATIVE (AFU_ORTHOLOGUE AFUA_2G04480)-RELATED"/>
    <property type="match status" value="1"/>
</dbReference>
<accession>A0A948T202</accession>
<keyword evidence="3 7" id="KW-0378">Hydrolase</keyword>
<evidence type="ECO:0000256" key="7">
    <source>
        <dbReference type="RuleBase" id="RU361187"/>
    </source>
</evidence>
<evidence type="ECO:0000256" key="5">
    <source>
        <dbReference type="ARBA" id="ARBA00023295"/>
    </source>
</evidence>
<comment type="caution">
    <text evidence="8">The sequence shown here is derived from an EMBL/GenBank/DDBJ whole genome shotgun (WGS) entry which is preliminary data.</text>
</comment>
<dbReference type="PANTHER" id="PTHR43772">
    <property type="entry name" value="ENDO-1,4-BETA-XYLANASE"/>
    <property type="match status" value="1"/>
</dbReference>